<evidence type="ECO:0000313" key="1">
    <source>
        <dbReference type="EMBL" id="OMF54702.1"/>
    </source>
</evidence>
<dbReference type="Proteomes" id="UP000187172">
    <property type="component" value="Unassembled WGS sequence"/>
</dbReference>
<dbReference type="STRING" id="297318.BK138_16225"/>
<organism evidence="1 2">
    <name type="scientific">Paenibacillus rhizosphaerae</name>
    <dbReference type="NCBI Taxonomy" id="297318"/>
    <lineage>
        <taxon>Bacteria</taxon>
        <taxon>Bacillati</taxon>
        <taxon>Bacillota</taxon>
        <taxon>Bacilli</taxon>
        <taxon>Bacillales</taxon>
        <taxon>Paenibacillaceae</taxon>
        <taxon>Paenibacillus</taxon>
    </lineage>
</organism>
<keyword evidence="2" id="KW-1185">Reference proteome</keyword>
<dbReference type="RefSeq" id="WP_076170602.1">
    <property type="nucleotide sequence ID" value="NZ_MRTP01000003.1"/>
</dbReference>
<sequence>MDKLTEIRKEHEDLQQTVSERPEYRIEAMKVLANINYLLQLVETQAKALEFYADANNWRMDAPGFVDLSVAEKDHGQRAREALTQV</sequence>
<evidence type="ECO:0000313" key="2">
    <source>
        <dbReference type="Proteomes" id="UP000187172"/>
    </source>
</evidence>
<protein>
    <submittedName>
        <fullName evidence="1">Uncharacterized protein</fullName>
    </submittedName>
</protein>
<gene>
    <name evidence="1" type="ORF">BK138_16225</name>
</gene>
<proteinExistence type="predicted"/>
<dbReference type="AlphaFoldDB" id="A0A1R1ESJ2"/>
<comment type="caution">
    <text evidence="1">The sequence shown here is derived from an EMBL/GenBank/DDBJ whole genome shotgun (WGS) entry which is preliminary data.</text>
</comment>
<name>A0A1R1ESJ2_9BACL</name>
<accession>A0A1R1ESJ2</accession>
<dbReference type="EMBL" id="MRTP01000003">
    <property type="protein sequence ID" value="OMF54702.1"/>
    <property type="molecule type" value="Genomic_DNA"/>
</dbReference>
<reference evidence="1 2" key="1">
    <citation type="submission" date="2016-11" db="EMBL/GenBank/DDBJ databases">
        <title>Paenibacillus species isolates.</title>
        <authorList>
            <person name="Beno S.M."/>
        </authorList>
    </citation>
    <scope>NUCLEOTIDE SEQUENCE [LARGE SCALE GENOMIC DNA]</scope>
    <source>
        <strain evidence="1 2">FSL R5-0378</strain>
    </source>
</reference>